<dbReference type="AlphaFoldDB" id="A0A2K2DDS5"/>
<proteinExistence type="predicted"/>
<dbReference type="EnsemblPlants" id="PNT72438">
    <property type="protein sequence ID" value="PNT72438"/>
    <property type="gene ID" value="BRADI_2g44275v3"/>
</dbReference>
<evidence type="ECO:0000313" key="2">
    <source>
        <dbReference type="EMBL" id="PNT72438.1"/>
    </source>
</evidence>
<protein>
    <submittedName>
        <fullName evidence="2 3">Uncharacterized protein</fullName>
    </submittedName>
</protein>
<dbReference type="ExpressionAtlas" id="A0A2K2DDS5">
    <property type="expression patterns" value="baseline and differential"/>
</dbReference>
<evidence type="ECO:0000256" key="1">
    <source>
        <dbReference type="SAM" id="MobiDB-lite"/>
    </source>
</evidence>
<organism evidence="2">
    <name type="scientific">Brachypodium distachyon</name>
    <name type="common">Purple false brome</name>
    <name type="synonym">Trachynia distachya</name>
    <dbReference type="NCBI Taxonomy" id="15368"/>
    <lineage>
        <taxon>Eukaryota</taxon>
        <taxon>Viridiplantae</taxon>
        <taxon>Streptophyta</taxon>
        <taxon>Embryophyta</taxon>
        <taxon>Tracheophyta</taxon>
        <taxon>Spermatophyta</taxon>
        <taxon>Magnoliopsida</taxon>
        <taxon>Liliopsida</taxon>
        <taxon>Poales</taxon>
        <taxon>Poaceae</taxon>
        <taxon>BOP clade</taxon>
        <taxon>Pooideae</taxon>
        <taxon>Stipodae</taxon>
        <taxon>Brachypodieae</taxon>
        <taxon>Brachypodium</taxon>
    </lineage>
</organism>
<evidence type="ECO:0000313" key="3">
    <source>
        <dbReference type="EnsemblPlants" id="PNT72438"/>
    </source>
</evidence>
<dbReference type="Proteomes" id="UP000008810">
    <property type="component" value="Chromosome 2"/>
</dbReference>
<accession>A0A2K2DDS5</accession>
<keyword evidence="4" id="KW-1185">Reference proteome</keyword>
<reference evidence="3" key="3">
    <citation type="submission" date="2018-08" db="UniProtKB">
        <authorList>
            <consortium name="EnsemblPlants"/>
        </authorList>
    </citation>
    <scope>IDENTIFICATION</scope>
    <source>
        <strain evidence="3">cv. Bd21</strain>
    </source>
</reference>
<reference evidence="2 3" key="1">
    <citation type="journal article" date="2010" name="Nature">
        <title>Genome sequencing and analysis of the model grass Brachypodium distachyon.</title>
        <authorList>
            <consortium name="International Brachypodium Initiative"/>
        </authorList>
    </citation>
    <scope>NUCLEOTIDE SEQUENCE [LARGE SCALE GENOMIC DNA]</scope>
    <source>
        <strain evidence="2 3">Bd21</strain>
    </source>
</reference>
<gene>
    <name evidence="2" type="ORF">BRADI_2g44275v3</name>
</gene>
<name>A0A2K2DDS5_BRADI</name>
<dbReference type="EMBL" id="CM000881">
    <property type="protein sequence ID" value="PNT72438.1"/>
    <property type="molecule type" value="Genomic_DNA"/>
</dbReference>
<sequence>MAWPPSLVRDKAPCSKDQALSMGSSEGSDVKAGGGPTKPTFVAKA</sequence>
<dbReference type="Gramene" id="PNT72438">
    <property type="protein sequence ID" value="PNT72438"/>
    <property type="gene ID" value="BRADI_2g44275v3"/>
</dbReference>
<evidence type="ECO:0000313" key="4">
    <source>
        <dbReference type="Proteomes" id="UP000008810"/>
    </source>
</evidence>
<dbReference type="InParanoid" id="A0A2K2DDS5"/>
<reference evidence="2" key="2">
    <citation type="submission" date="2017-06" db="EMBL/GenBank/DDBJ databases">
        <title>WGS assembly of Brachypodium distachyon.</title>
        <authorList>
            <consortium name="The International Brachypodium Initiative"/>
            <person name="Lucas S."/>
            <person name="Harmon-Smith M."/>
            <person name="Lail K."/>
            <person name="Tice H."/>
            <person name="Grimwood J."/>
            <person name="Bruce D."/>
            <person name="Barry K."/>
            <person name="Shu S."/>
            <person name="Lindquist E."/>
            <person name="Wang M."/>
            <person name="Pitluck S."/>
            <person name="Vogel J.P."/>
            <person name="Garvin D.F."/>
            <person name="Mockler T.C."/>
            <person name="Schmutz J."/>
            <person name="Rokhsar D."/>
            <person name="Bevan M.W."/>
        </authorList>
    </citation>
    <scope>NUCLEOTIDE SEQUENCE</scope>
    <source>
        <strain evidence="2">Bd21</strain>
    </source>
</reference>
<feature type="region of interest" description="Disordered" evidence="1">
    <location>
        <begin position="1"/>
        <end position="45"/>
    </location>
</feature>